<dbReference type="EMBL" id="CP151506">
    <property type="protein sequence ID" value="WZN62892.1"/>
    <property type="molecule type" value="Genomic_DNA"/>
</dbReference>
<dbReference type="SUPFAM" id="SSF55136">
    <property type="entry name" value="Probable bacterial effector-binding domain"/>
    <property type="match status" value="1"/>
</dbReference>
<dbReference type="InterPro" id="IPR011256">
    <property type="entry name" value="Reg_factor_effector_dom_sf"/>
</dbReference>
<sequence>MGVYFGKLRVGVELPKYEVISKSARGYEVRRYHECVAAEVVVERGSQHKGSDGFRALAGYIGAFGKPQNTAREAIKMTAPVVTQSLDSGEKIAMTAPVVTAETKNEDGEEGYWMQFIMPSKWTMETLPEPKDDRVRLRRIEERHVAAVYFSGRAGEEVVRRMEEKLLADVRADGLTVKENCKPQLARYNDPFTPGFLRTNEIWVVINKPQAATVAA</sequence>
<dbReference type="Proteomes" id="UP001472866">
    <property type="component" value="Chromosome 06"/>
</dbReference>
<comment type="similarity">
    <text evidence="1">Belongs to the HEBP family.</text>
</comment>
<dbReference type="AlphaFoldDB" id="A0AAX4P9J2"/>
<reference evidence="2 3" key="1">
    <citation type="submission" date="2024-03" db="EMBL/GenBank/DDBJ databases">
        <title>Complete genome sequence of the green alga Chloropicon roscoffensis RCC1871.</title>
        <authorList>
            <person name="Lemieux C."/>
            <person name="Pombert J.-F."/>
            <person name="Otis C."/>
            <person name="Turmel M."/>
        </authorList>
    </citation>
    <scope>NUCLEOTIDE SEQUENCE [LARGE SCALE GENOMIC DNA]</scope>
    <source>
        <strain evidence="2 3">RCC1871</strain>
    </source>
</reference>
<evidence type="ECO:0000256" key="1">
    <source>
        <dbReference type="ARBA" id="ARBA00009817"/>
    </source>
</evidence>
<gene>
    <name evidence="2" type="ORF">HKI87_06g44370</name>
</gene>
<evidence type="ECO:0000313" key="3">
    <source>
        <dbReference type="Proteomes" id="UP001472866"/>
    </source>
</evidence>
<accession>A0AAX4P9J2</accession>
<dbReference type="Gene3D" id="3.20.80.10">
    <property type="entry name" value="Regulatory factor, effector binding domain"/>
    <property type="match status" value="2"/>
</dbReference>
<name>A0AAX4P9J2_9CHLO</name>
<organism evidence="2 3">
    <name type="scientific">Chloropicon roscoffensis</name>
    <dbReference type="NCBI Taxonomy" id="1461544"/>
    <lineage>
        <taxon>Eukaryota</taxon>
        <taxon>Viridiplantae</taxon>
        <taxon>Chlorophyta</taxon>
        <taxon>Chloropicophyceae</taxon>
        <taxon>Chloropicales</taxon>
        <taxon>Chloropicaceae</taxon>
        <taxon>Chloropicon</taxon>
    </lineage>
</organism>
<proteinExistence type="inferred from homology"/>
<dbReference type="InterPro" id="IPR006917">
    <property type="entry name" value="SOUL_heme-bd"/>
</dbReference>
<dbReference type="PANTHER" id="PTHR11220">
    <property type="entry name" value="HEME-BINDING PROTEIN-RELATED"/>
    <property type="match status" value="1"/>
</dbReference>
<dbReference type="PANTHER" id="PTHR11220:SF58">
    <property type="entry name" value="SOUL HEME-BINDING FAMILY PROTEIN"/>
    <property type="match status" value="1"/>
</dbReference>
<protein>
    <submittedName>
        <fullName evidence="2">SOUL heme-binding protein</fullName>
    </submittedName>
</protein>
<evidence type="ECO:0000313" key="2">
    <source>
        <dbReference type="EMBL" id="WZN62892.1"/>
    </source>
</evidence>
<keyword evidence="3" id="KW-1185">Reference proteome</keyword>
<dbReference type="Pfam" id="PF04832">
    <property type="entry name" value="SOUL"/>
    <property type="match status" value="2"/>
</dbReference>